<dbReference type="CDD" id="cd07302">
    <property type="entry name" value="CHD"/>
    <property type="match status" value="1"/>
</dbReference>
<dbReference type="SMART" id="SM00044">
    <property type="entry name" value="CYCc"/>
    <property type="match status" value="1"/>
</dbReference>
<dbReference type="PANTHER" id="PTHR43081:SF19">
    <property type="entry name" value="PH-SENSITIVE ADENYLATE CYCLASE RV1264"/>
    <property type="match status" value="1"/>
</dbReference>
<accession>A0A6L6WCJ4</accession>
<dbReference type="RefSeq" id="WP_157021559.1">
    <property type="nucleotide sequence ID" value="NZ_WQLV01000002.1"/>
</dbReference>
<reference evidence="2 3" key="1">
    <citation type="submission" date="2019-12" db="EMBL/GenBank/DDBJ databases">
        <authorList>
            <person name="Zhang Y.-J."/>
        </authorList>
    </citation>
    <scope>NUCLEOTIDE SEQUENCE [LARGE SCALE GENOMIC DNA]</scope>
    <source>
        <strain evidence="2 3">CY05</strain>
    </source>
</reference>
<keyword evidence="3" id="KW-1185">Reference proteome</keyword>
<dbReference type="SUPFAM" id="SSF48452">
    <property type="entry name" value="TPR-like"/>
    <property type="match status" value="1"/>
</dbReference>
<dbReference type="InterPro" id="IPR011990">
    <property type="entry name" value="TPR-like_helical_dom_sf"/>
</dbReference>
<dbReference type="Gene3D" id="3.30.70.1230">
    <property type="entry name" value="Nucleotide cyclase"/>
    <property type="match status" value="1"/>
</dbReference>
<dbReference type="PANTHER" id="PTHR43081">
    <property type="entry name" value="ADENYLATE CYCLASE, TERMINAL-DIFFERENTIATION SPECIFIC-RELATED"/>
    <property type="match status" value="1"/>
</dbReference>
<evidence type="ECO:0000313" key="2">
    <source>
        <dbReference type="EMBL" id="MVO15280.1"/>
    </source>
</evidence>
<dbReference type="Pfam" id="PF00211">
    <property type="entry name" value="Guanylate_cyc"/>
    <property type="match status" value="1"/>
</dbReference>
<dbReference type="SUPFAM" id="SSF55073">
    <property type="entry name" value="Nucleotide cyclase"/>
    <property type="match status" value="1"/>
</dbReference>
<dbReference type="InterPro" id="IPR029787">
    <property type="entry name" value="Nucleotide_cyclase"/>
</dbReference>
<dbReference type="InterPro" id="IPR050697">
    <property type="entry name" value="Adenylyl/Guanylyl_Cyclase_3/4"/>
</dbReference>
<dbReference type="Gene3D" id="1.25.40.10">
    <property type="entry name" value="Tetratricopeptide repeat domain"/>
    <property type="match status" value="1"/>
</dbReference>
<proteinExistence type="predicted"/>
<dbReference type="PROSITE" id="PS50125">
    <property type="entry name" value="GUANYLATE_CYCLASE_2"/>
    <property type="match status" value="1"/>
</dbReference>
<dbReference type="InterPro" id="IPR001054">
    <property type="entry name" value="A/G_cyclase"/>
</dbReference>
<protein>
    <submittedName>
        <fullName evidence="2">Adenylate/guanylate cyclase domain-containing protein</fullName>
    </submittedName>
</protein>
<name>A0A6L6WCJ4_9RHOB</name>
<dbReference type="AlphaFoldDB" id="A0A6L6WCJ4"/>
<evidence type="ECO:0000313" key="3">
    <source>
        <dbReference type="Proteomes" id="UP000478892"/>
    </source>
</evidence>
<feature type="domain" description="Guanylate cyclase" evidence="1">
    <location>
        <begin position="11"/>
        <end position="122"/>
    </location>
</feature>
<dbReference type="GO" id="GO:0004016">
    <property type="term" value="F:adenylate cyclase activity"/>
    <property type="evidence" value="ECO:0007669"/>
    <property type="project" value="UniProtKB-ARBA"/>
</dbReference>
<dbReference type="Proteomes" id="UP000478892">
    <property type="component" value="Unassembled WGS sequence"/>
</dbReference>
<dbReference type="EMBL" id="WQLV01000002">
    <property type="protein sequence ID" value="MVO15280.1"/>
    <property type="molecule type" value="Genomic_DNA"/>
</dbReference>
<organism evidence="2 3">
    <name type="scientific">Parasedimentitalea huanghaiensis</name>
    <dbReference type="NCBI Taxonomy" id="2682100"/>
    <lineage>
        <taxon>Bacteria</taxon>
        <taxon>Pseudomonadati</taxon>
        <taxon>Pseudomonadota</taxon>
        <taxon>Alphaproteobacteria</taxon>
        <taxon>Rhodobacterales</taxon>
        <taxon>Paracoccaceae</taxon>
        <taxon>Parasedimentitalea</taxon>
    </lineage>
</organism>
<dbReference type="GO" id="GO:0006171">
    <property type="term" value="P:cAMP biosynthetic process"/>
    <property type="evidence" value="ECO:0007669"/>
    <property type="project" value="TreeGrafter"/>
</dbReference>
<sequence length="615" mass="65915">MTLKPKRRLAAIFVADVFEFSRMMAEDEAGTLERILDQQKTVIAPEIERHDGRVIKLMGDGVLAVFPSVISAVEAAAVIQRRVNNVAASKRLQLRIGLNLGEVMIAERDIYGDGVNVASRIEALAPPGGVALSASAHEQVRNKIPYAFENFGTHSVKNIPDPVQVYLLGQELTSIPKTVPPKTAEASQAPFVQRPLIWASSSVLALAAVLGAWLLPSLAPWGEPRAESAATQVELGPSRIVVRAFTDSQNTGLAVGLAEGVIAELAQRPDLVVIAPHSSFARPEISDQNIAAQLDADFVISGRVEDRSGFGVALDILDLSGSQQDYLRLPAQPQQDVLSLQASLVQDLLKNLPPPNNDASSGAPIPTTQNPNAYKHLIQARSHLRADNQIEAKQALQNALVLDPAMGEARGLLAMAHMDLFSGALSGQQQRISEAQLMLSSPPFSRQEQQVAIVAALNDDEGETALAQAQDMVATYPNYADGYATLAWVLTFRGEQELATEALKTANQLNPLAPAFYHAIEAELLFLAGKDEAALTAADQAIAMDPSTQRARLFRVAALANDGAFDDAASELRILTERDRNLGLSEVTDLVPYSDPAAAHRILTGLRLAGLNGNP</sequence>
<evidence type="ECO:0000259" key="1">
    <source>
        <dbReference type="PROSITE" id="PS50125"/>
    </source>
</evidence>
<comment type="caution">
    <text evidence="2">The sequence shown here is derived from an EMBL/GenBank/DDBJ whole genome shotgun (WGS) entry which is preliminary data.</text>
</comment>
<dbReference type="GO" id="GO:0035556">
    <property type="term" value="P:intracellular signal transduction"/>
    <property type="evidence" value="ECO:0007669"/>
    <property type="project" value="InterPro"/>
</dbReference>
<gene>
    <name evidence="2" type="ORF">GO984_05595</name>
</gene>